<dbReference type="GO" id="GO:0030170">
    <property type="term" value="F:pyridoxal phosphate binding"/>
    <property type="evidence" value="ECO:0007669"/>
    <property type="project" value="UniProtKB-UniRule"/>
</dbReference>
<feature type="site" description="Plays an important role in substrate specificity" evidence="3">
    <location>
        <position position="248"/>
    </location>
</feature>
<accession>A0A1G2LRL2</accession>
<dbReference type="SUPFAM" id="SSF53383">
    <property type="entry name" value="PLP-dependent transferases"/>
    <property type="match status" value="1"/>
</dbReference>
<feature type="binding site" evidence="3">
    <location>
        <position position="277"/>
    </location>
    <ligand>
        <name>(6S)-5,6,7,8-tetrahydrofolate</name>
        <dbReference type="ChEBI" id="CHEBI:57453"/>
    </ligand>
</feature>
<comment type="subunit">
    <text evidence="3">Homodimer.</text>
</comment>
<dbReference type="InterPro" id="IPR001085">
    <property type="entry name" value="Ser_HO-MeTrfase"/>
</dbReference>
<dbReference type="EMBL" id="MHQY01000028">
    <property type="protein sequence ID" value="OHA13431.1"/>
    <property type="molecule type" value="Genomic_DNA"/>
</dbReference>
<keyword evidence="3" id="KW-0808">Transferase</keyword>
<dbReference type="InterPro" id="IPR039429">
    <property type="entry name" value="SHMT-like_dom"/>
</dbReference>
<comment type="function">
    <text evidence="3">Catalyzes the reversible interconversion of serine and glycine with tetrahydrofolate (THF) serving as the one-carbon carrier. This reaction serves as the major source of one-carbon groups required for the biosynthesis of purines, thymidylate, methionine, and other important biomolecules. Also exhibits THF-independent aldolase activity toward beta-hydroxyamino acids, producing glycine and aldehydes, via a retro-aldol mechanism.</text>
</comment>
<comment type="pathway">
    <text evidence="3">One-carbon metabolism; tetrahydrofolate interconversion.</text>
</comment>
<dbReference type="Proteomes" id="UP000177171">
    <property type="component" value="Unassembled WGS sequence"/>
</dbReference>
<dbReference type="UniPathway" id="UPA00288">
    <property type="reaction ID" value="UER01023"/>
</dbReference>
<dbReference type="EC" id="2.1.2.1" evidence="3"/>
<keyword evidence="3" id="KW-0028">Amino-acid biosynthesis</keyword>
<feature type="domain" description="Serine hydroxymethyltransferase-like" evidence="5">
    <location>
        <begin position="13"/>
        <end position="420"/>
    </location>
</feature>
<dbReference type="GO" id="GO:0005829">
    <property type="term" value="C:cytosol"/>
    <property type="evidence" value="ECO:0007669"/>
    <property type="project" value="TreeGrafter"/>
</dbReference>
<dbReference type="PANTHER" id="PTHR11680">
    <property type="entry name" value="SERINE HYDROXYMETHYLTRANSFERASE"/>
    <property type="match status" value="1"/>
</dbReference>
<evidence type="ECO:0000256" key="4">
    <source>
        <dbReference type="PIRSR" id="PIRSR000412-50"/>
    </source>
</evidence>
<dbReference type="GO" id="GO:0035999">
    <property type="term" value="P:tetrahydrofolate interconversion"/>
    <property type="evidence" value="ECO:0007669"/>
    <property type="project" value="UniProtKB-UniRule"/>
</dbReference>
<dbReference type="InterPro" id="IPR015424">
    <property type="entry name" value="PyrdxlP-dep_Trfase"/>
</dbReference>
<comment type="caution">
    <text evidence="3">Lacks conserved residue(s) required for the propagation of feature annotation.</text>
</comment>
<evidence type="ECO:0000313" key="7">
    <source>
        <dbReference type="Proteomes" id="UP000177171"/>
    </source>
</evidence>
<proteinExistence type="inferred from homology"/>
<evidence type="ECO:0000256" key="3">
    <source>
        <dbReference type="HAMAP-Rule" id="MF_00051"/>
    </source>
</evidence>
<evidence type="ECO:0000313" key="6">
    <source>
        <dbReference type="EMBL" id="OHA13431.1"/>
    </source>
</evidence>
<dbReference type="GO" id="GO:0004372">
    <property type="term" value="F:glycine hydroxymethyltransferase activity"/>
    <property type="evidence" value="ECO:0007669"/>
    <property type="project" value="UniProtKB-UniRule"/>
</dbReference>
<organism evidence="6 7">
    <name type="scientific">Candidatus Sungbacteria bacterium RIFCSPLOWO2_12_FULL_41_11</name>
    <dbReference type="NCBI Taxonomy" id="1802286"/>
    <lineage>
        <taxon>Bacteria</taxon>
        <taxon>Candidatus Sungiibacteriota</taxon>
    </lineage>
</organism>
<reference evidence="6 7" key="1">
    <citation type="journal article" date="2016" name="Nat. Commun.">
        <title>Thousands of microbial genomes shed light on interconnected biogeochemical processes in an aquifer system.</title>
        <authorList>
            <person name="Anantharaman K."/>
            <person name="Brown C.T."/>
            <person name="Hug L.A."/>
            <person name="Sharon I."/>
            <person name="Castelle C.J."/>
            <person name="Probst A.J."/>
            <person name="Thomas B.C."/>
            <person name="Singh A."/>
            <person name="Wilkins M.J."/>
            <person name="Karaoz U."/>
            <person name="Brodie E.L."/>
            <person name="Williams K.H."/>
            <person name="Hubbard S.S."/>
            <person name="Banfield J.F."/>
        </authorList>
    </citation>
    <scope>NUCLEOTIDE SEQUENCE [LARGE SCALE GENOMIC DNA]</scope>
</reference>
<comment type="cofactor">
    <cofactor evidence="1 3 4">
        <name>pyridoxal 5'-phosphate</name>
        <dbReference type="ChEBI" id="CHEBI:597326"/>
    </cofactor>
</comment>
<protein>
    <recommendedName>
        <fullName evidence="3">Serine hydroxymethyltransferase</fullName>
        <shortName evidence="3">SHMT</shortName>
        <shortName evidence="3">Serine methylase</shortName>
        <ecNumber evidence="3">2.1.2.1</ecNumber>
    </recommendedName>
</protein>
<comment type="caution">
    <text evidence="6">The sequence shown here is derived from an EMBL/GenBank/DDBJ whole genome shotgun (WGS) entry which is preliminary data.</text>
</comment>
<comment type="subcellular location">
    <subcellularLocation>
        <location evidence="3">Cytoplasm</location>
    </subcellularLocation>
</comment>
<evidence type="ECO:0000259" key="5">
    <source>
        <dbReference type="Pfam" id="PF00464"/>
    </source>
</evidence>
<keyword evidence="3" id="KW-0554">One-carbon metabolism</keyword>
<feature type="binding site" evidence="3">
    <location>
        <begin position="143"/>
        <end position="145"/>
    </location>
    <ligand>
        <name>(6S)-5,6,7,8-tetrahydrofolate</name>
        <dbReference type="ChEBI" id="CHEBI:57453"/>
    </ligand>
</feature>
<dbReference type="Gene3D" id="3.40.640.10">
    <property type="entry name" value="Type I PLP-dependent aspartate aminotransferase-like (Major domain)"/>
    <property type="match status" value="1"/>
</dbReference>
<comment type="similarity">
    <text evidence="3">Belongs to the SHMT family.</text>
</comment>
<feature type="modified residue" description="N6-(pyridoxal phosphate)lysine" evidence="3 4">
    <location>
        <position position="249"/>
    </location>
</feature>
<dbReference type="GO" id="GO:0019264">
    <property type="term" value="P:glycine biosynthetic process from serine"/>
    <property type="evidence" value="ECO:0007669"/>
    <property type="project" value="UniProtKB-UniRule"/>
</dbReference>
<dbReference type="PIRSF" id="PIRSF000412">
    <property type="entry name" value="SHMT"/>
    <property type="match status" value="1"/>
</dbReference>
<comment type="catalytic activity">
    <reaction evidence="3">
        <text>(6R)-5,10-methylene-5,6,7,8-tetrahydrofolate + glycine + H2O = (6S)-5,6,7,8-tetrahydrofolate + L-serine</text>
        <dbReference type="Rhea" id="RHEA:15481"/>
        <dbReference type="ChEBI" id="CHEBI:15377"/>
        <dbReference type="ChEBI" id="CHEBI:15636"/>
        <dbReference type="ChEBI" id="CHEBI:33384"/>
        <dbReference type="ChEBI" id="CHEBI:57305"/>
        <dbReference type="ChEBI" id="CHEBI:57453"/>
        <dbReference type="EC" id="2.1.2.1"/>
    </reaction>
</comment>
<gene>
    <name evidence="3" type="primary">glyA</name>
    <name evidence="6" type="ORF">A3G49_01100</name>
</gene>
<dbReference type="NCBIfam" id="NF000586">
    <property type="entry name" value="PRK00011.1"/>
    <property type="match status" value="1"/>
</dbReference>
<dbReference type="UniPathway" id="UPA00193"/>
<dbReference type="InterPro" id="IPR015421">
    <property type="entry name" value="PyrdxlP-dep_Trfase_major"/>
</dbReference>
<sequence>MINLNSIKKRFDNYEKLEEKRQHFTLNLTASENIASKYVRSAMASVFANKYSEGRPLKRYYGGHEIIDLMELDVEELARMAFKAEGYHVNVQPYSGSPANFACYSGIIEYIARLKKKQTGTLPSFHEVVQNTIFLGMKLDQGGHLTQGNIPSLTGRIFNFVHYGINRQTYRIDLNEIKELVKKHNPKLITIGPSSYSRALNIFEELAKIAHDNGALFMADIAHTAGLVAAEVQPSPFPHADIVTMTTHKTLRGPRGALIFVKESKKFDSGEKNKKDEPIIISLADMIDKAVFPGLQGGPHDHQTYAIGKALTEALDPKFKKYAAQVVKNIKTLAEELQELGYTIISGGTENHLLVIDLRPSGLSGKEAEDRLAKAGIVANRNAIPFDPAPPWNPSGLRLGTAALTTRGMKEKEMNMVAILIHNALTNNQAPATLKKVHSLCKKFPGGK</sequence>
<dbReference type="InterPro" id="IPR015422">
    <property type="entry name" value="PyrdxlP-dep_Trfase_small"/>
</dbReference>
<dbReference type="Gene3D" id="3.90.1150.10">
    <property type="entry name" value="Aspartate Aminotransferase, domain 1"/>
    <property type="match status" value="1"/>
</dbReference>
<dbReference type="HAMAP" id="MF_00051">
    <property type="entry name" value="SHMT"/>
    <property type="match status" value="1"/>
</dbReference>
<keyword evidence="3" id="KW-0963">Cytoplasm</keyword>
<dbReference type="InterPro" id="IPR049943">
    <property type="entry name" value="Ser_HO-MeTrfase-like"/>
</dbReference>
<dbReference type="CDD" id="cd00378">
    <property type="entry name" value="SHMT"/>
    <property type="match status" value="1"/>
</dbReference>
<dbReference type="AlphaFoldDB" id="A0A1G2LRL2"/>
<name>A0A1G2LRL2_9BACT</name>
<comment type="pathway">
    <text evidence="3">Amino-acid biosynthesis; glycine biosynthesis; glycine from L-serine: step 1/1.</text>
</comment>
<dbReference type="PANTHER" id="PTHR11680:SF35">
    <property type="entry name" value="SERINE HYDROXYMETHYLTRANSFERASE 1"/>
    <property type="match status" value="1"/>
</dbReference>
<evidence type="ECO:0000256" key="2">
    <source>
        <dbReference type="ARBA" id="ARBA00022898"/>
    </source>
</evidence>
<evidence type="ECO:0000256" key="1">
    <source>
        <dbReference type="ARBA" id="ARBA00001933"/>
    </source>
</evidence>
<keyword evidence="2 3" id="KW-0663">Pyridoxal phosphate</keyword>
<dbReference type="Pfam" id="PF00464">
    <property type="entry name" value="SHMT"/>
    <property type="match status" value="1"/>
</dbReference>
<feature type="binding site" evidence="3">
    <location>
        <position position="139"/>
    </location>
    <ligand>
        <name>(6S)-5,6,7,8-tetrahydrofolate</name>
        <dbReference type="ChEBI" id="CHEBI:57453"/>
    </ligand>
</feature>